<evidence type="ECO:0000313" key="3">
    <source>
        <dbReference type="EMBL" id="SDF60231.1"/>
    </source>
</evidence>
<dbReference type="SUPFAM" id="SSF88697">
    <property type="entry name" value="PUA domain-like"/>
    <property type="match status" value="1"/>
</dbReference>
<dbReference type="InterPro" id="IPR015947">
    <property type="entry name" value="PUA-like_sf"/>
</dbReference>
<dbReference type="AlphaFoldDB" id="A0A1G7MEV9"/>
<dbReference type="CDD" id="cd21132">
    <property type="entry name" value="EVE-like"/>
    <property type="match status" value="1"/>
</dbReference>
<keyword evidence="4" id="KW-1185">Reference proteome</keyword>
<protein>
    <recommendedName>
        <fullName evidence="1">UPF0310 protein SAMN04487992_1502</fullName>
    </recommendedName>
</protein>
<dbReference type="Gene3D" id="3.10.590.10">
    <property type="entry name" value="ph1033 like domains"/>
    <property type="match status" value="1"/>
</dbReference>
<evidence type="ECO:0000256" key="1">
    <source>
        <dbReference type="HAMAP-Rule" id="MF_00771"/>
    </source>
</evidence>
<comment type="similarity">
    <text evidence="1">Belongs to the UPF0310 family.</text>
</comment>
<reference evidence="4" key="1">
    <citation type="submission" date="2016-10" db="EMBL/GenBank/DDBJ databases">
        <authorList>
            <person name="Varghese N."/>
            <person name="Submissions S."/>
        </authorList>
    </citation>
    <scope>NUCLEOTIDE SEQUENCE [LARGE SCALE GENOMIC DNA]</scope>
    <source>
        <strain evidence="4">DSM 24729</strain>
    </source>
</reference>
<dbReference type="InterPro" id="IPR002740">
    <property type="entry name" value="EVE_domain"/>
</dbReference>
<dbReference type="RefSeq" id="WP_074539662.1">
    <property type="nucleotide sequence ID" value="NZ_FNBD01000050.1"/>
</dbReference>
<evidence type="ECO:0000313" key="4">
    <source>
        <dbReference type="Proteomes" id="UP000182114"/>
    </source>
</evidence>
<dbReference type="PROSITE" id="PS51257">
    <property type="entry name" value="PROKAR_LIPOPROTEIN"/>
    <property type="match status" value="1"/>
</dbReference>
<organism evidence="3 4">
    <name type="scientific">Cellulophaga baltica</name>
    <dbReference type="NCBI Taxonomy" id="76594"/>
    <lineage>
        <taxon>Bacteria</taxon>
        <taxon>Pseudomonadati</taxon>
        <taxon>Bacteroidota</taxon>
        <taxon>Flavobacteriia</taxon>
        <taxon>Flavobacteriales</taxon>
        <taxon>Flavobacteriaceae</taxon>
        <taxon>Cellulophaga</taxon>
    </lineage>
</organism>
<feature type="domain" description="EVE" evidence="2">
    <location>
        <begin position="7"/>
        <end position="138"/>
    </location>
</feature>
<name>A0A1G7MEV9_9FLAO</name>
<dbReference type="InterPro" id="IPR022996">
    <property type="entry name" value="UPF0310"/>
</dbReference>
<gene>
    <name evidence="3" type="ORF">SAMN04487992_1502</name>
</gene>
<dbReference type="HAMAP" id="MF_00771">
    <property type="entry name" value="UPF0310"/>
    <property type="match status" value="1"/>
</dbReference>
<sequence length="146" mass="17299">MENRETKYWIITASKEHVKNGVQGNFAQACHGKATPLKKMKKGDFVIYYSSKEYFDKKDKCQEFTAIGQVKSNDIYQFEMTPEFCPFRIDIDFLESKDISIIPLINELDFIPNKQKWGYPFRWGTLQIDQNDFQLISKLMLYEQEN</sequence>
<evidence type="ECO:0000259" key="2">
    <source>
        <dbReference type="Pfam" id="PF01878"/>
    </source>
</evidence>
<accession>A0A1G7MEV9</accession>
<dbReference type="NCBIfam" id="NF002616">
    <property type="entry name" value="PRK02268.1-2"/>
    <property type="match status" value="1"/>
</dbReference>
<dbReference type="EMBL" id="FNBD01000050">
    <property type="protein sequence ID" value="SDF60231.1"/>
    <property type="molecule type" value="Genomic_DNA"/>
</dbReference>
<proteinExistence type="inferred from homology"/>
<dbReference type="Pfam" id="PF01878">
    <property type="entry name" value="EVE"/>
    <property type="match status" value="1"/>
</dbReference>
<dbReference type="Proteomes" id="UP000182114">
    <property type="component" value="Unassembled WGS sequence"/>
</dbReference>